<dbReference type="GO" id="GO:0030288">
    <property type="term" value="C:outer membrane-bounded periplasmic space"/>
    <property type="evidence" value="ECO:0007669"/>
    <property type="project" value="TreeGrafter"/>
</dbReference>
<evidence type="ECO:0000256" key="11">
    <source>
        <dbReference type="ARBA" id="ARBA00022984"/>
    </source>
</evidence>
<feature type="domain" description="Glycosyl transferase family 51" evidence="20">
    <location>
        <begin position="89"/>
        <end position="262"/>
    </location>
</feature>
<dbReference type="GO" id="GO:0008658">
    <property type="term" value="F:penicillin binding"/>
    <property type="evidence" value="ECO:0007669"/>
    <property type="project" value="InterPro"/>
</dbReference>
<evidence type="ECO:0000256" key="14">
    <source>
        <dbReference type="ARBA" id="ARBA00023268"/>
    </source>
</evidence>
<dbReference type="InterPro" id="IPR023346">
    <property type="entry name" value="Lysozyme-like_dom_sf"/>
</dbReference>
<evidence type="ECO:0000256" key="13">
    <source>
        <dbReference type="ARBA" id="ARBA00023136"/>
    </source>
</evidence>
<dbReference type="GO" id="GO:0009002">
    <property type="term" value="F:serine-type D-Ala-D-Ala carboxypeptidase activity"/>
    <property type="evidence" value="ECO:0007669"/>
    <property type="project" value="UniProtKB-EC"/>
</dbReference>
<evidence type="ECO:0000256" key="5">
    <source>
        <dbReference type="ARBA" id="ARBA00022670"/>
    </source>
</evidence>
<feature type="domain" description="Penicillin-binding protein transpeptidase" evidence="19">
    <location>
        <begin position="359"/>
        <end position="603"/>
    </location>
</feature>
<dbReference type="PANTHER" id="PTHR32282">
    <property type="entry name" value="BINDING PROTEIN TRANSPEPTIDASE, PUTATIVE-RELATED"/>
    <property type="match status" value="1"/>
</dbReference>
<dbReference type="InterPro" id="IPR001264">
    <property type="entry name" value="Glyco_trans_51"/>
</dbReference>
<comment type="catalytic activity">
    <reaction evidence="16">
        <text>Preferential cleavage: (Ac)2-L-Lys-D-Ala-|-D-Ala. Also transpeptidation of peptidyl-alanyl moieties that are N-acyl substituents of D-alanine.</text>
        <dbReference type="EC" id="3.4.16.4"/>
    </reaction>
</comment>
<keyword evidence="7" id="KW-0808">Transferase</keyword>
<gene>
    <name evidence="21" type="ORF">SAMN04488559_102133</name>
</gene>
<keyword evidence="10" id="KW-0133">Cell shape</keyword>
<dbReference type="FunFam" id="1.10.3810.10:FF:000001">
    <property type="entry name" value="Penicillin-binding protein 1A"/>
    <property type="match status" value="1"/>
</dbReference>
<evidence type="ECO:0000256" key="7">
    <source>
        <dbReference type="ARBA" id="ARBA00022679"/>
    </source>
</evidence>
<evidence type="ECO:0000256" key="2">
    <source>
        <dbReference type="ARBA" id="ARBA00007739"/>
    </source>
</evidence>
<keyword evidence="14" id="KW-0511">Multifunctional enzyme</keyword>
<dbReference type="NCBIfam" id="TIGR02074">
    <property type="entry name" value="PBP_1a_fam"/>
    <property type="match status" value="1"/>
</dbReference>
<dbReference type="AlphaFoldDB" id="A0A1H9QJR9"/>
<dbReference type="InterPro" id="IPR012338">
    <property type="entry name" value="Beta-lactam/transpept-like"/>
</dbReference>
<evidence type="ECO:0000256" key="15">
    <source>
        <dbReference type="ARBA" id="ARBA00023316"/>
    </source>
</evidence>
<accession>A0A1H9QJR9</accession>
<sequence>MKDKTFLESLKQLIKTFGHWLFPKLKKLHHWRKRTWKKYHIHKIFTLAVLTAILALSIYLLVLAKTANVSALKAALETSTTVYDEKGEEAGTLYAQKGEFVKLEQISPLIKDAVVSTEDKRFYEHSGFDVMGIGRAAVGYLTKGGITGGGSTLTQQLAKNAFLTQKQTISRKAEELFLAIEIEKKYTKDEILEMYLNNAYFGNGVWGVEDASKKYFGKSASEVNLSEAAMITSMLKSPSYYNPIDNLEHAIERRSVVLDLMQTNGKITAEQANEGKNTPVLLADSYQETNGYRYPYYFDAVIDEAIQKYGIKEEDILNKGYKIYTNLNQDYQQQLEAVYENPGNFPENAADGVLVQSGTVMMDPKTGGVSALVGGRGEHVFRGFNRATQTKVQPGSTLKPITVYGPALENNYEIDSMLQDKAVSYGSDHYTPENSTKEYQGEVPLYEAVYQSLNAPAVWLLDKIGLDKGVKSAEKFGIPLEKEDDYLGLALGGLTTGVSPMDMASAYTAFANGGIRSEGFLITKIVDATGAVIVDNEPKQNRAISEKAANQMTSILIGSFNDGIANSAKPSQFTVAGKTGSTELTFDSQYGTKDQWVVGYTPDVVTATWLGFDQTDANHFVPGISIDGVSVTFRAVMAMALPYSPQTPFSELDATTLSEEKKESEKNSGLWDDVKNGLDYWGGKFKEGLDGAGEKAGNLWDGIVDFFNN</sequence>
<evidence type="ECO:0000313" key="22">
    <source>
        <dbReference type="Proteomes" id="UP000198948"/>
    </source>
</evidence>
<evidence type="ECO:0000313" key="21">
    <source>
        <dbReference type="EMBL" id="SER60821.1"/>
    </source>
</evidence>
<dbReference type="SUPFAM" id="SSF56601">
    <property type="entry name" value="beta-lactamase/transpeptidase-like"/>
    <property type="match status" value="1"/>
</dbReference>
<dbReference type="Gene3D" id="1.10.3810.10">
    <property type="entry name" value="Biosynthetic peptidoglycan transglycosylase-like"/>
    <property type="match status" value="1"/>
</dbReference>
<comment type="similarity">
    <text evidence="2">In the N-terminal section; belongs to the glycosyltransferase 51 family.</text>
</comment>
<evidence type="ECO:0000256" key="8">
    <source>
        <dbReference type="ARBA" id="ARBA00022692"/>
    </source>
</evidence>
<evidence type="ECO:0000256" key="3">
    <source>
        <dbReference type="ARBA" id="ARBA00022475"/>
    </source>
</evidence>
<comment type="catalytic activity">
    <reaction evidence="17">
        <text>[GlcNAc-(1-&gt;4)-Mur2Ac(oyl-L-Ala-gamma-D-Glu-L-Lys-D-Ala-D-Ala)](n)-di-trans,octa-cis-undecaprenyl diphosphate + beta-D-GlcNAc-(1-&gt;4)-Mur2Ac(oyl-L-Ala-gamma-D-Glu-L-Lys-D-Ala-D-Ala)-di-trans,octa-cis-undecaprenyl diphosphate = [GlcNAc-(1-&gt;4)-Mur2Ac(oyl-L-Ala-gamma-D-Glu-L-Lys-D-Ala-D-Ala)](n+1)-di-trans,octa-cis-undecaprenyl diphosphate + di-trans,octa-cis-undecaprenyl diphosphate + H(+)</text>
        <dbReference type="Rhea" id="RHEA:23708"/>
        <dbReference type="Rhea" id="RHEA-COMP:9602"/>
        <dbReference type="Rhea" id="RHEA-COMP:9603"/>
        <dbReference type="ChEBI" id="CHEBI:15378"/>
        <dbReference type="ChEBI" id="CHEBI:58405"/>
        <dbReference type="ChEBI" id="CHEBI:60033"/>
        <dbReference type="ChEBI" id="CHEBI:78435"/>
        <dbReference type="EC" id="2.4.99.28"/>
    </reaction>
</comment>
<keyword evidence="13 18" id="KW-0472">Membrane</keyword>
<dbReference type="InterPro" id="IPR050396">
    <property type="entry name" value="Glycosyltr_51/Transpeptidase"/>
</dbReference>
<keyword evidence="15" id="KW-0961">Cell wall biogenesis/degradation</keyword>
<evidence type="ECO:0000256" key="9">
    <source>
        <dbReference type="ARBA" id="ARBA00022801"/>
    </source>
</evidence>
<evidence type="ECO:0000256" key="6">
    <source>
        <dbReference type="ARBA" id="ARBA00022676"/>
    </source>
</evidence>
<dbReference type="GO" id="GO:0008955">
    <property type="term" value="F:peptidoglycan glycosyltransferase activity"/>
    <property type="evidence" value="ECO:0007669"/>
    <property type="project" value="UniProtKB-EC"/>
</dbReference>
<proteinExistence type="inferred from homology"/>
<keyword evidence="9" id="KW-0378">Hydrolase</keyword>
<reference evidence="21 22" key="1">
    <citation type="submission" date="2016-10" db="EMBL/GenBank/DDBJ databases">
        <authorList>
            <person name="de Groot N.N."/>
        </authorList>
    </citation>
    <scope>NUCLEOTIDE SEQUENCE [LARGE SCALE GENOMIC DNA]</scope>
    <source>
        <strain evidence="21 22">DSM 13760</strain>
    </source>
</reference>
<evidence type="ECO:0000256" key="18">
    <source>
        <dbReference type="SAM" id="Phobius"/>
    </source>
</evidence>
<keyword evidence="3" id="KW-1003">Cell membrane</keyword>
<dbReference type="InterPro" id="IPR001460">
    <property type="entry name" value="PCN-bd_Tpept"/>
</dbReference>
<feature type="transmembrane region" description="Helical" evidence="18">
    <location>
        <begin position="44"/>
        <end position="64"/>
    </location>
</feature>
<organism evidence="21 22">
    <name type="scientific">Isobaculum melis</name>
    <dbReference type="NCBI Taxonomy" id="142588"/>
    <lineage>
        <taxon>Bacteria</taxon>
        <taxon>Bacillati</taxon>
        <taxon>Bacillota</taxon>
        <taxon>Bacilli</taxon>
        <taxon>Lactobacillales</taxon>
        <taxon>Carnobacteriaceae</taxon>
        <taxon>Isobaculum</taxon>
    </lineage>
</organism>
<dbReference type="SUPFAM" id="SSF53955">
    <property type="entry name" value="Lysozyme-like"/>
    <property type="match status" value="1"/>
</dbReference>
<evidence type="ECO:0000256" key="4">
    <source>
        <dbReference type="ARBA" id="ARBA00022645"/>
    </source>
</evidence>
<protein>
    <submittedName>
        <fullName evidence="21">Penicillin-binding protein 2A</fullName>
    </submittedName>
</protein>
<name>A0A1H9QJR9_9LACT</name>
<dbReference type="PANTHER" id="PTHR32282:SF32">
    <property type="entry name" value="PENICILLIN-BINDING PROTEIN 2A"/>
    <property type="match status" value="1"/>
</dbReference>
<dbReference type="STRING" id="142588.SAMN04488559_102133"/>
<dbReference type="Gene3D" id="3.40.710.10">
    <property type="entry name" value="DD-peptidase/beta-lactamase superfamily"/>
    <property type="match status" value="1"/>
</dbReference>
<dbReference type="GO" id="GO:0071555">
    <property type="term" value="P:cell wall organization"/>
    <property type="evidence" value="ECO:0007669"/>
    <property type="project" value="UniProtKB-KW"/>
</dbReference>
<dbReference type="InterPro" id="IPR036950">
    <property type="entry name" value="PBP_transglycosylase"/>
</dbReference>
<keyword evidence="11" id="KW-0573">Peptidoglycan synthesis</keyword>
<evidence type="ECO:0000256" key="17">
    <source>
        <dbReference type="ARBA" id="ARBA00049902"/>
    </source>
</evidence>
<keyword evidence="22" id="KW-1185">Reference proteome</keyword>
<evidence type="ECO:0000256" key="1">
    <source>
        <dbReference type="ARBA" id="ARBA00007090"/>
    </source>
</evidence>
<dbReference type="Pfam" id="PF00905">
    <property type="entry name" value="Transpeptidase"/>
    <property type="match status" value="1"/>
</dbReference>
<dbReference type="GO" id="GO:0009252">
    <property type="term" value="P:peptidoglycan biosynthetic process"/>
    <property type="evidence" value="ECO:0007669"/>
    <property type="project" value="UniProtKB-KW"/>
</dbReference>
<keyword evidence="6" id="KW-0328">Glycosyltransferase</keyword>
<evidence type="ECO:0000256" key="16">
    <source>
        <dbReference type="ARBA" id="ARBA00034000"/>
    </source>
</evidence>
<evidence type="ECO:0000256" key="12">
    <source>
        <dbReference type="ARBA" id="ARBA00022989"/>
    </source>
</evidence>
<dbReference type="GO" id="GO:0006508">
    <property type="term" value="P:proteolysis"/>
    <property type="evidence" value="ECO:0007669"/>
    <property type="project" value="UniProtKB-KW"/>
</dbReference>
<evidence type="ECO:0000259" key="20">
    <source>
        <dbReference type="Pfam" id="PF00912"/>
    </source>
</evidence>
<dbReference type="OrthoDB" id="9766909at2"/>
<dbReference type="Pfam" id="PF00912">
    <property type="entry name" value="Transgly"/>
    <property type="match status" value="1"/>
</dbReference>
<dbReference type="GO" id="GO:0008360">
    <property type="term" value="P:regulation of cell shape"/>
    <property type="evidence" value="ECO:0007669"/>
    <property type="project" value="UniProtKB-KW"/>
</dbReference>
<dbReference type="RefSeq" id="WP_092649964.1">
    <property type="nucleotide sequence ID" value="NZ_FOHA01000002.1"/>
</dbReference>
<keyword evidence="12 18" id="KW-1133">Transmembrane helix</keyword>
<keyword evidence="5" id="KW-0645">Protease</keyword>
<evidence type="ECO:0000259" key="19">
    <source>
        <dbReference type="Pfam" id="PF00905"/>
    </source>
</evidence>
<keyword evidence="4" id="KW-0121">Carboxypeptidase</keyword>
<comment type="similarity">
    <text evidence="1">In the C-terminal section; belongs to the transpeptidase family.</text>
</comment>
<dbReference type="Proteomes" id="UP000198948">
    <property type="component" value="Unassembled WGS sequence"/>
</dbReference>
<evidence type="ECO:0000256" key="10">
    <source>
        <dbReference type="ARBA" id="ARBA00022960"/>
    </source>
</evidence>
<keyword evidence="8 18" id="KW-0812">Transmembrane</keyword>
<dbReference type="EMBL" id="FOHA01000002">
    <property type="protein sequence ID" value="SER60821.1"/>
    <property type="molecule type" value="Genomic_DNA"/>
</dbReference>